<evidence type="ECO:0000256" key="5">
    <source>
        <dbReference type="ARBA" id="ARBA00022729"/>
    </source>
</evidence>
<comment type="subcellular location">
    <subcellularLocation>
        <location evidence="1 9">Cell outer membrane</location>
        <topology evidence="1 9">Multi-pass membrane protein</topology>
    </subcellularLocation>
</comment>
<evidence type="ECO:0000256" key="9">
    <source>
        <dbReference type="PROSITE-ProRule" id="PRU01360"/>
    </source>
</evidence>
<evidence type="ECO:0000259" key="15">
    <source>
        <dbReference type="Pfam" id="PF07715"/>
    </source>
</evidence>
<dbReference type="InterPro" id="IPR036942">
    <property type="entry name" value="Beta-barrel_TonB_sf"/>
</dbReference>
<dbReference type="CDD" id="cd01347">
    <property type="entry name" value="ligand_gated_channel"/>
    <property type="match status" value="1"/>
</dbReference>
<evidence type="ECO:0000256" key="11">
    <source>
        <dbReference type="RuleBase" id="RU003357"/>
    </source>
</evidence>
<dbReference type="PANTHER" id="PTHR40980">
    <property type="entry name" value="PLUG DOMAIN-CONTAINING PROTEIN"/>
    <property type="match status" value="1"/>
</dbReference>
<comment type="caution">
    <text evidence="16">The sequence shown here is derived from an EMBL/GenBank/DDBJ whole genome shotgun (WGS) entry which is preliminary data.</text>
</comment>
<comment type="similarity">
    <text evidence="9 11">Belongs to the TonB-dependent receptor family.</text>
</comment>
<keyword evidence="4 9" id="KW-0812">Transmembrane</keyword>
<proteinExistence type="inferred from homology"/>
<dbReference type="Proteomes" id="UP001430954">
    <property type="component" value="Unassembled WGS sequence"/>
</dbReference>
<evidence type="ECO:0000256" key="12">
    <source>
        <dbReference type="SAM" id="MobiDB-lite"/>
    </source>
</evidence>
<feature type="compositionally biased region" description="Basic and acidic residues" evidence="12">
    <location>
        <begin position="779"/>
        <end position="789"/>
    </location>
</feature>
<dbReference type="InterPro" id="IPR037066">
    <property type="entry name" value="Plug_dom_sf"/>
</dbReference>
<feature type="signal peptide" evidence="13">
    <location>
        <begin position="1"/>
        <end position="25"/>
    </location>
</feature>
<reference evidence="16 17" key="1">
    <citation type="submission" date="2021-09" db="EMBL/GenBank/DDBJ databases">
        <title>Lysobacter sp. 13A isolated from the river sediment.</title>
        <authorList>
            <person name="Liu H."/>
            <person name="Li S."/>
            <person name="Mao S."/>
        </authorList>
    </citation>
    <scope>NUCLEOTIDE SEQUENCE [LARGE SCALE GENOMIC DNA]</scope>
    <source>
        <strain evidence="16 17">13A</strain>
    </source>
</reference>
<evidence type="ECO:0000256" key="8">
    <source>
        <dbReference type="ARBA" id="ARBA00023237"/>
    </source>
</evidence>
<keyword evidence="17" id="KW-1185">Reference proteome</keyword>
<dbReference type="PROSITE" id="PS01156">
    <property type="entry name" value="TONB_DEPENDENT_REC_2"/>
    <property type="match status" value="1"/>
</dbReference>
<feature type="short sequence motif" description="TonB C-terminal box" evidence="10">
    <location>
        <begin position="892"/>
        <end position="909"/>
    </location>
</feature>
<evidence type="ECO:0000256" key="1">
    <source>
        <dbReference type="ARBA" id="ARBA00004571"/>
    </source>
</evidence>
<feature type="domain" description="TonB-dependent receptor plug" evidence="15">
    <location>
        <begin position="67"/>
        <end position="170"/>
    </location>
</feature>
<dbReference type="SUPFAM" id="SSF56935">
    <property type="entry name" value="Porins"/>
    <property type="match status" value="1"/>
</dbReference>
<dbReference type="InterPro" id="IPR010104">
    <property type="entry name" value="TonB_rcpt_bac"/>
</dbReference>
<keyword evidence="2 9" id="KW-0813">Transport</keyword>
<evidence type="ECO:0000313" key="17">
    <source>
        <dbReference type="Proteomes" id="UP001430954"/>
    </source>
</evidence>
<evidence type="ECO:0000256" key="7">
    <source>
        <dbReference type="ARBA" id="ARBA00023136"/>
    </source>
</evidence>
<evidence type="ECO:0000256" key="6">
    <source>
        <dbReference type="ARBA" id="ARBA00023077"/>
    </source>
</evidence>
<dbReference type="InterPro" id="IPR012910">
    <property type="entry name" value="Plug_dom"/>
</dbReference>
<evidence type="ECO:0000313" key="16">
    <source>
        <dbReference type="EMBL" id="MBZ4038156.1"/>
    </source>
</evidence>
<evidence type="ECO:0000256" key="4">
    <source>
        <dbReference type="ARBA" id="ARBA00022692"/>
    </source>
</evidence>
<keyword evidence="6 11" id="KW-0798">TonB box</keyword>
<evidence type="ECO:0000256" key="3">
    <source>
        <dbReference type="ARBA" id="ARBA00022452"/>
    </source>
</evidence>
<dbReference type="Gene3D" id="2.40.170.20">
    <property type="entry name" value="TonB-dependent receptor, beta-barrel domain"/>
    <property type="match status" value="1"/>
</dbReference>
<accession>A0ABS7T2R7</accession>
<dbReference type="EMBL" id="JAINZW010000001">
    <property type="protein sequence ID" value="MBZ4038156.1"/>
    <property type="molecule type" value="Genomic_DNA"/>
</dbReference>
<dbReference type="InterPro" id="IPR000531">
    <property type="entry name" value="Beta-barrel_TonB"/>
</dbReference>
<dbReference type="PROSITE" id="PS52016">
    <property type="entry name" value="TONB_DEPENDENT_REC_3"/>
    <property type="match status" value="1"/>
</dbReference>
<dbReference type="NCBIfam" id="TIGR01782">
    <property type="entry name" value="TonB-Xanth-Caul"/>
    <property type="match status" value="1"/>
</dbReference>
<gene>
    <name evidence="16" type="ORF">K6753_01230</name>
</gene>
<sequence>MKFRRNLLSVALLSATAMLAAQAHAQEATQAQVEAEAAAQTDDTATDLDRITVTGVRAGIERAIEAKRESTSIVEAISAEDIGKLPDVSIADSINRLPGLAAQRVAGRSSTISIRGLSGDYGTTLLNGREQVSVGDNRTVEFDQYPAELINGVVVYKTPDASLVGQGLSGTIDLRTVRPLAFPDRVVSLNARYEENSLGELNPGSDDTGARLSASYIDQFMDDTLGVALGYSRYDAPGQANRWEAWGYPTDNGGSPGNYVLGGSKSLASSTDNTRQGLMGVLQWRPSDSYETTLDLFHSEFEKAETTRFLEVPLGWSGATLVNPQVENGVVVGGTFENVRPILRNDLNEGDDKLFAIGWNHKWTLDDYWTLTGDVSYSSAERNESILETYSGTRAGVTDSVDFRLDQSTGKPTLSFGLDYTDPALIVLTDPGGWGQDGYIKTPQVEDELTSFRLDFERRFDSGMFSSVEFGANHSEREKQRSVPEAFLELVGGPARGEPGADEVVVDPGFILNPVDLSFTGIPGSFSYDINGVLREYYELADNINADILNKQWTVNEEQDTFYVQGNINTNLGSIGLRGNVGVQVVNTDQSSDGFFLIAGDAANATPISGGTDYTDVLPSLNLSFLLPYDQTLRVAAARQMARPRIDQLRASNNSSIVFNQADEARWEGSGGNPELEPWEANAFDASYEKYFGDSGYISAAYFYKDLRTYIYDQQIEVDASGYPLPEGYTGPTPSPIGYSTSPANGEGGSLSGWEFAVSIPFNLFTPALEGFGIQANHSDTDSSIKRQGPDGPDEPIAGLSDKVTNITLYYERAGFQARVSQRKRSDFLGEIQGFGADRTPRYIKGEEVLDAQIGYSFADGTSLEGLSLLLQVNNLTDEPYREYFFDSGLAQRYEEYGRSVLFGVGYTF</sequence>
<keyword evidence="3 9" id="KW-1134">Transmembrane beta strand</keyword>
<dbReference type="InterPro" id="IPR010917">
    <property type="entry name" value="TonB_rcpt_CS"/>
</dbReference>
<keyword evidence="8 9" id="KW-0998">Cell outer membrane</keyword>
<evidence type="ECO:0000256" key="10">
    <source>
        <dbReference type="PROSITE-ProRule" id="PRU10144"/>
    </source>
</evidence>
<keyword evidence="5 13" id="KW-0732">Signal</keyword>
<name>A0ABS7T2R7_9GAMM</name>
<feature type="region of interest" description="Disordered" evidence="12">
    <location>
        <begin position="777"/>
        <end position="798"/>
    </location>
</feature>
<feature type="chain" id="PRO_5045285971" evidence="13">
    <location>
        <begin position="26"/>
        <end position="909"/>
    </location>
</feature>
<protein>
    <submittedName>
        <fullName evidence="16">TonB-dependent receptor</fullName>
    </submittedName>
</protein>
<dbReference type="PANTHER" id="PTHR40980:SF3">
    <property type="entry name" value="TONB-DEPENDENT RECEPTOR-LIKE BETA-BARREL DOMAIN-CONTAINING PROTEIN"/>
    <property type="match status" value="1"/>
</dbReference>
<dbReference type="Gene3D" id="2.170.130.10">
    <property type="entry name" value="TonB-dependent receptor, plug domain"/>
    <property type="match status" value="1"/>
</dbReference>
<keyword evidence="16" id="KW-0675">Receptor</keyword>
<evidence type="ECO:0000256" key="2">
    <source>
        <dbReference type="ARBA" id="ARBA00022448"/>
    </source>
</evidence>
<organism evidence="16 17">
    <name type="scientific">Novilysobacter selenitireducens</name>
    <dbReference type="NCBI Taxonomy" id="2872639"/>
    <lineage>
        <taxon>Bacteria</taxon>
        <taxon>Pseudomonadati</taxon>
        <taxon>Pseudomonadota</taxon>
        <taxon>Gammaproteobacteria</taxon>
        <taxon>Lysobacterales</taxon>
        <taxon>Lysobacteraceae</taxon>
        <taxon>Novilysobacter</taxon>
    </lineage>
</organism>
<feature type="domain" description="TonB-dependent receptor-like beta-barrel" evidence="14">
    <location>
        <begin position="399"/>
        <end position="876"/>
    </location>
</feature>
<dbReference type="RefSeq" id="WP_223674363.1">
    <property type="nucleotide sequence ID" value="NZ_JAINZW010000001.1"/>
</dbReference>
<dbReference type="InterPro" id="IPR039426">
    <property type="entry name" value="TonB-dep_rcpt-like"/>
</dbReference>
<dbReference type="Pfam" id="PF07715">
    <property type="entry name" value="Plug"/>
    <property type="match status" value="1"/>
</dbReference>
<evidence type="ECO:0000259" key="14">
    <source>
        <dbReference type="Pfam" id="PF00593"/>
    </source>
</evidence>
<keyword evidence="7 9" id="KW-0472">Membrane</keyword>
<evidence type="ECO:0000256" key="13">
    <source>
        <dbReference type="SAM" id="SignalP"/>
    </source>
</evidence>
<dbReference type="Pfam" id="PF00593">
    <property type="entry name" value="TonB_dep_Rec_b-barrel"/>
    <property type="match status" value="1"/>
</dbReference>